<dbReference type="EMBL" id="LUGH01000427">
    <property type="protein sequence ID" value="OBZ85157.1"/>
    <property type="molecule type" value="Genomic_DNA"/>
</dbReference>
<sequence>MRLAVFGGVSSILATGVILSAMYQRSNFYAACIYLYKSSACMMILLNMGLILSVLFGKLLQAIFFGRLRAIEVEHLYERAWYAVTETCLAMTIFREEFDLQFIVIFTTLLFLKIFHWLCQDRVEFMEQTPTNRLAFHVRIANLLTLLLIIDVLLATNAIQVTIVKGPTMMIMFGFEYTILICCIVSTIGKYILNIIDMQSEQTWEGKSMYVFYLDLMTDFFKLITYVLFFLYICLNYQFPIHIIRDVYMTFRSFIQKCKDLYRYRRATRNMNELYPDATSEDFSRSNDTTCIICREEMQPTDPPSLEEEEQLNPEVAAHREQNLDQPKKLPCGHIFHFHCLRSWLERQQTCPTCRRSVLVDNNDQQQQQQQQQPHQPQQQQPQQQQPSPFFQQPQQPNQQHTQSTLQEQQPETNPTLPLFNTSNPPAFSVLTPSNQPSPLPGLIPLVPMHQPIVNTELSEEDLRILSSTTREAIEQRFRILETAQHQIFQTMQMLTQVMSVMPNEQQDVQPEPEMSDRKKGKMPEREFAVQESSVDNNHTTGSSSNDNSDNNSKHVERE</sequence>
<dbReference type="SUPFAM" id="SSF57850">
    <property type="entry name" value="RING/U-box"/>
    <property type="match status" value="1"/>
</dbReference>
<dbReference type="CDD" id="cd16479">
    <property type="entry name" value="RING-H2_synoviolin"/>
    <property type="match status" value="1"/>
</dbReference>
<dbReference type="Gene3D" id="3.30.40.10">
    <property type="entry name" value="Zinc/RING finger domain, C3HC4 (zinc finger)"/>
    <property type="match status" value="1"/>
</dbReference>
<keyword evidence="12" id="KW-0862">Zinc</keyword>
<evidence type="ECO:0000256" key="7">
    <source>
        <dbReference type="ARBA" id="ARBA00022692"/>
    </source>
</evidence>
<keyword evidence="11" id="KW-0256">Endoplasmic reticulum</keyword>
<evidence type="ECO:0000313" key="20">
    <source>
        <dbReference type="Proteomes" id="UP000093000"/>
    </source>
</evidence>
<dbReference type="GO" id="GO:0036503">
    <property type="term" value="P:ERAD pathway"/>
    <property type="evidence" value="ECO:0007669"/>
    <property type="project" value="TreeGrafter"/>
</dbReference>
<feature type="transmembrane region" description="Helical" evidence="17">
    <location>
        <begin position="210"/>
        <end position="233"/>
    </location>
</feature>
<protein>
    <recommendedName>
        <fullName evidence="5">RING-type E3 ubiquitin transferase</fullName>
        <ecNumber evidence="5">2.3.2.27</ecNumber>
    </recommendedName>
</protein>
<dbReference type="InterPro" id="IPR001841">
    <property type="entry name" value="Znf_RING"/>
</dbReference>
<keyword evidence="14 17" id="KW-0472">Membrane</keyword>
<feature type="region of interest" description="Disordered" evidence="16">
    <location>
        <begin position="505"/>
        <end position="559"/>
    </location>
</feature>
<feature type="region of interest" description="Disordered" evidence="16">
    <location>
        <begin position="365"/>
        <end position="434"/>
    </location>
</feature>
<gene>
    <name evidence="19" type="primary">sip3</name>
    <name evidence="19" type="ORF">A0J61_06791</name>
</gene>
<evidence type="ECO:0000256" key="3">
    <source>
        <dbReference type="ARBA" id="ARBA00004906"/>
    </source>
</evidence>
<keyword evidence="9 15" id="KW-0863">Zinc-finger</keyword>
<feature type="transmembrane region" description="Helical" evidence="17">
    <location>
        <begin position="140"/>
        <end position="163"/>
    </location>
</feature>
<dbReference type="InterPro" id="IPR058051">
    <property type="entry name" value="Znf_RING_synoviolin"/>
</dbReference>
<evidence type="ECO:0000259" key="18">
    <source>
        <dbReference type="PROSITE" id="PS50089"/>
    </source>
</evidence>
<comment type="caution">
    <text evidence="19">The sequence shown here is derived from an EMBL/GenBank/DDBJ whole genome shotgun (WGS) entry which is preliminary data.</text>
</comment>
<evidence type="ECO:0000256" key="2">
    <source>
        <dbReference type="ARBA" id="ARBA00004477"/>
    </source>
</evidence>
<dbReference type="EC" id="2.3.2.27" evidence="5"/>
<comment type="catalytic activity">
    <reaction evidence="1">
        <text>S-ubiquitinyl-[E2 ubiquitin-conjugating enzyme]-L-cysteine + [acceptor protein]-L-lysine = [E2 ubiquitin-conjugating enzyme]-L-cysteine + N(6)-ubiquitinyl-[acceptor protein]-L-lysine.</text>
        <dbReference type="EC" id="2.3.2.27"/>
    </reaction>
</comment>
<reference evidence="19 20" key="1">
    <citation type="submission" date="2016-03" db="EMBL/GenBank/DDBJ databases">
        <title>Choanephora cucurbitarum.</title>
        <authorList>
            <person name="Min B."/>
            <person name="Park H."/>
            <person name="Park J.-H."/>
            <person name="Shin H.-D."/>
            <person name="Choi I.-G."/>
        </authorList>
    </citation>
    <scope>NUCLEOTIDE SEQUENCE [LARGE SCALE GENOMIC DNA]</scope>
    <source>
        <strain evidence="19 20">KUS-F28377</strain>
    </source>
</reference>
<evidence type="ECO:0000256" key="14">
    <source>
        <dbReference type="ARBA" id="ARBA00023136"/>
    </source>
</evidence>
<evidence type="ECO:0000256" key="6">
    <source>
        <dbReference type="ARBA" id="ARBA00022679"/>
    </source>
</evidence>
<evidence type="ECO:0000256" key="5">
    <source>
        <dbReference type="ARBA" id="ARBA00012483"/>
    </source>
</evidence>
<organism evidence="19 20">
    <name type="scientific">Choanephora cucurbitarum</name>
    <dbReference type="NCBI Taxonomy" id="101091"/>
    <lineage>
        <taxon>Eukaryota</taxon>
        <taxon>Fungi</taxon>
        <taxon>Fungi incertae sedis</taxon>
        <taxon>Mucoromycota</taxon>
        <taxon>Mucoromycotina</taxon>
        <taxon>Mucoromycetes</taxon>
        <taxon>Mucorales</taxon>
        <taxon>Mucorineae</taxon>
        <taxon>Choanephoraceae</taxon>
        <taxon>Choanephoroideae</taxon>
        <taxon>Choanephora</taxon>
    </lineage>
</organism>
<dbReference type="PANTHER" id="PTHR22763:SF184">
    <property type="entry name" value="E3 UBIQUITIN-PROTEIN LIGASE SYNOVIOLIN"/>
    <property type="match status" value="1"/>
</dbReference>
<keyword evidence="20" id="KW-1185">Reference proteome</keyword>
<evidence type="ECO:0000256" key="13">
    <source>
        <dbReference type="ARBA" id="ARBA00022989"/>
    </source>
</evidence>
<feature type="compositionally biased region" description="Polar residues" evidence="16">
    <location>
        <begin position="531"/>
        <end position="542"/>
    </location>
</feature>
<evidence type="ECO:0000256" key="11">
    <source>
        <dbReference type="ARBA" id="ARBA00022824"/>
    </source>
</evidence>
<dbReference type="PANTHER" id="PTHR22763">
    <property type="entry name" value="RING ZINC FINGER PROTEIN"/>
    <property type="match status" value="1"/>
</dbReference>
<dbReference type="Proteomes" id="UP000093000">
    <property type="component" value="Unassembled WGS sequence"/>
</dbReference>
<name>A0A1C7N7X7_9FUNG</name>
<feature type="transmembrane region" description="Helical" evidence="17">
    <location>
        <begin position="169"/>
        <end position="189"/>
    </location>
</feature>
<keyword evidence="13 17" id="KW-1133">Transmembrane helix</keyword>
<feature type="domain" description="RING-type" evidence="18">
    <location>
        <begin position="291"/>
        <end position="355"/>
    </location>
</feature>
<dbReference type="InParanoid" id="A0A1C7N7X7"/>
<feature type="compositionally biased region" description="Low complexity" evidence="16">
    <location>
        <begin position="365"/>
        <end position="410"/>
    </location>
</feature>
<dbReference type="GO" id="GO:0008270">
    <property type="term" value="F:zinc ion binding"/>
    <property type="evidence" value="ECO:0007669"/>
    <property type="project" value="UniProtKB-KW"/>
</dbReference>
<evidence type="ECO:0000256" key="10">
    <source>
        <dbReference type="ARBA" id="ARBA00022786"/>
    </source>
</evidence>
<evidence type="ECO:0000256" key="15">
    <source>
        <dbReference type="PROSITE-ProRule" id="PRU00175"/>
    </source>
</evidence>
<evidence type="ECO:0000256" key="1">
    <source>
        <dbReference type="ARBA" id="ARBA00000900"/>
    </source>
</evidence>
<accession>A0A1C7N7X7</accession>
<dbReference type="SMART" id="SM00184">
    <property type="entry name" value="RING"/>
    <property type="match status" value="1"/>
</dbReference>
<comment type="similarity">
    <text evidence="4">Belongs to the HRD1 family.</text>
</comment>
<evidence type="ECO:0000256" key="17">
    <source>
        <dbReference type="SAM" id="Phobius"/>
    </source>
</evidence>
<keyword evidence="6" id="KW-0808">Transferase</keyword>
<dbReference type="InterPro" id="IPR013083">
    <property type="entry name" value="Znf_RING/FYVE/PHD"/>
</dbReference>
<evidence type="ECO:0000313" key="19">
    <source>
        <dbReference type="EMBL" id="OBZ85157.1"/>
    </source>
</evidence>
<dbReference type="PROSITE" id="PS50089">
    <property type="entry name" value="ZF_RING_2"/>
    <property type="match status" value="1"/>
</dbReference>
<dbReference type="FunCoup" id="A0A1C7N7X7">
    <property type="interactions" value="582"/>
</dbReference>
<keyword evidence="8" id="KW-0479">Metal-binding</keyword>
<feature type="transmembrane region" description="Helical" evidence="17">
    <location>
        <begin position="100"/>
        <end position="119"/>
    </location>
</feature>
<dbReference type="GO" id="GO:0043161">
    <property type="term" value="P:proteasome-mediated ubiquitin-dependent protein catabolic process"/>
    <property type="evidence" value="ECO:0007669"/>
    <property type="project" value="TreeGrafter"/>
</dbReference>
<keyword evidence="7 17" id="KW-0812">Transmembrane</keyword>
<evidence type="ECO:0000256" key="16">
    <source>
        <dbReference type="SAM" id="MobiDB-lite"/>
    </source>
</evidence>
<evidence type="ECO:0000256" key="9">
    <source>
        <dbReference type="ARBA" id="ARBA00022771"/>
    </source>
</evidence>
<evidence type="ECO:0000256" key="12">
    <source>
        <dbReference type="ARBA" id="ARBA00022833"/>
    </source>
</evidence>
<dbReference type="Pfam" id="PF25563">
    <property type="entry name" value="TPR_SYVN1_N"/>
    <property type="match status" value="1"/>
</dbReference>
<evidence type="ECO:0000256" key="4">
    <source>
        <dbReference type="ARBA" id="ARBA00010089"/>
    </source>
</evidence>
<dbReference type="STRING" id="101091.A0A1C7N7X7"/>
<dbReference type="InterPro" id="IPR050731">
    <property type="entry name" value="HRD1_E3_ubiq-ligases"/>
</dbReference>
<feature type="transmembrane region" description="Helical" evidence="17">
    <location>
        <begin position="44"/>
        <end position="64"/>
    </location>
</feature>
<feature type="compositionally biased region" description="Polar residues" evidence="16">
    <location>
        <begin position="411"/>
        <end position="434"/>
    </location>
</feature>
<dbReference type="OrthoDB" id="7759664at2759"/>
<dbReference type="AlphaFoldDB" id="A0A1C7N7X7"/>
<dbReference type="GO" id="GO:0061630">
    <property type="term" value="F:ubiquitin protein ligase activity"/>
    <property type="evidence" value="ECO:0007669"/>
    <property type="project" value="UniProtKB-EC"/>
</dbReference>
<evidence type="ECO:0000256" key="8">
    <source>
        <dbReference type="ARBA" id="ARBA00022723"/>
    </source>
</evidence>
<keyword evidence="10" id="KW-0833">Ubl conjugation pathway</keyword>
<dbReference type="GO" id="GO:0005789">
    <property type="term" value="C:endoplasmic reticulum membrane"/>
    <property type="evidence" value="ECO:0007669"/>
    <property type="project" value="UniProtKB-SubCell"/>
</dbReference>
<comment type="subcellular location">
    <subcellularLocation>
        <location evidence="2">Endoplasmic reticulum membrane</location>
        <topology evidence="2">Multi-pass membrane protein</topology>
    </subcellularLocation>
</comment>
<dbReference type="Pfam" id="PF13639">
    <property type="entry name" value="zf-RING_2"/>
    <property type="match status" value="1"/>
</dbReference>
<proteinExistence type="inferred from homology"/>
<dbReference type="InterPro" id="IPR057992">
    <property type="entry name" value="TPR_SYVN1_N"/>
</dbReference>
<feature type="compositionally biased region" description="Basic and acidic residues" evidence="16">
    <location>
        <begin position="515"/>
        <end position="529"/>
    </location>
</feature>
<comment type="pathway">
    <text evidence="3">Protein modification; protein ubiquitination.</text>
</comment>